<keyword evidence="3" id="KW-1185">Reference proteome</keyword>
<dbReference type="Gene3D" id="1.20.1050.10">
    <property type="match status" value="1"/>
</dbReference>
<dbReference type="Gene3D" id="3.40.30.10">
    <property type="entry name" value="Glutaredoxin"/>
    <property type="match status" value="1"/>
</dbReference>
<dbReference type="Pfam" id="PF14497">
    <property type="entry name" value="GST_C_3"/>
    <property type="match status" value="1"/>
</dbReference>
<dbReference type="GO" id="GO:0006749">
    <property type="term" value="P:glutathione metabolic process"/>
    <property type="evidence" value="ECO:0007669"/>
    <property type="project" value="TreeGrafter"/>
</dbReference>
<dbReference type="InterPro" id="IPR036249">
    <property type="entry name" value="Thioredoxin-like_sf"/>
</dbReference>
<dbReference type="OrthoDB" id="4951845at2759"/>
<protein>
    <recommendedName>
        <fullName evidence="1">GST N-terminal domain-containing protein</fullName>
    </recommendedName>
</protein>
<reference evidence="2 3" key="1">
    <citation type="journal article" date="2014" name="Genome Biol. Evol.">
        <title>The genome of the myxosporean Thelohanellus kitauei shows adaptations to nutrient acquisition within its fish host.</title>
        <authorList>
            <person name="Yang Y."/>
            <person name="Xiong J."/>
            <person name="Zhou Z."/>
            <person name="Huo F."/>
            <person name="Miao W."/>
            <person name="Ran C."/>
            <person name="Liu Y."/>
            <person name="Zhang J."/>
            <person name="Feng J."/>
            <person name="Wang M."/>
            <person name="Wang M."/>
            <person name="Wang L."/>
            <person name="Yao B."/>
        </authorList>
    </citation>
    <scope>NUCLEOTIDE SEQUENCE [LARGE SCALE GENOMIC DNA]</scope>
    <source>
        <strain evidence="2">Wuqing</strain>
    </source>
</reference>
<dbReference type="Pfam" id="PF13409">
    <property type="entry name" value="GST_N_2"/>
    <property type="match status" value="1"/>
</dbReference>
<gene>
    <name evidence="2" type="ORF">RF11_12423</name>
</gene>
<evidence type="ECO:0000313" key="3">
    <source>
        <dbReference type="Proteomes" id="UP000031668"/>
    </source>
</evidence>
<dbReference type="PROSITE" id="PS50404">
    <property type="entry name" value="GST_NTER"/>
    <property type="match status" value="1"/>
</dbReference>
<proteinExistence type="predicted"/>
<sequence>MYSLYRYENSLENEPIRLILNHAGLTYEDNIVNKDIVTNSSKINKYPCLFSPDGNVIYESNKICKFLAERHGYCCQEESSRSECDYLTEKALNALIELDKNGLIDNSGCVNTKILDFVKNMETCLPSDGIDFFFGPEITYADVFLFVLLKEIVDSGLTILSNKTKRFYKNFKTKIFDRIGAHLNVSAFTVDV</sequence>
<dbReference type="AlphaFoldDB" id="A0A0C2MYB4"/>
<dbReference type="EMBL" id="JWZT01001281">
    <property type="protein sequence ID" value="KII72331.1"/>
    <property type="molecule type" value="Genomic_DNA"/>
</dbReference>
<name>A0A0C2MYB4_THEKT</name>
<dbReference type="PANTHER" id="PTHR11571">
    <property type="entry name" value="GLUTATHIONE S-TRANSFERASE"/>
    <property type="match status" value="1"/>
</dbReference>
<dbReference type="Proteomes" id="UP000031668">
    <property type="component" value="Unassembled WGS sequence"/>
</dbReference>
<dbReference type="SUPFAM" id="SSF47616">
    <property type="entry name" value="GST C-terminal domain-like"/>
    <property type="match status" value="1"/>
</dbReference>
<accession>A0A0C2MYB4</accession>
<comment type="caution">
    <text evidence="2">The sequence shown here is derived from an EMBL/GenBank/DDBJ whole genome shotgun (WGS) entry which is preliminary data.</text>
</comment>
<dbReference type="InterPro" id="IPR050213">
    <property type="entry name" value="GST_superfamily"/>
</dbReference>
<dbReference type="GO" id="GO:0004364">
    <property type="term" value="F:glutathione transferase activity"/>
    <property type="evidence" value="ECO:0007669"/>
    <property type="project" value="TreeGrafter"/>
</dbReference>
<dbReference type="InterPro" id="IPR004046">
    <property type="entry name" value="GST_C"/>
</dbReference>
<dbReference type="SUPFAM" id="SSF52833">
    <property type="entry name" value="Thioredoxin-like"/>
    <property type="match status" value="1"/>
</dbReference>
<evidence type="ECO:0000313" key="2">
    <source>
        <dbReference type="EMBL" id="KII72331.1"/>
    </source>
</evidence>
<organism evidence="2 3">
    <name type="scientific">Thelohanellus kitauei</name>
    <name type="common">Myxosporean</name>
    <dbReference type="NCBI Taxonomy" id="669202"/>
    <lineage>
        <taxon>Eukaryota</taxon>
        <taxon>Metazoa</taxon>
        <taxon>Cnidaria</taxon>
        <taxon>Myxozoa</taxon>
        <taxon>Myxosporea</taxon>
        <taxon>Bivalvulida</taxon>
        <taxon>Platysporina</taxon>
        <taxon>Myxobolidae</taxon>
        <taxon>Thelohanellus</taxon>
    </lineage>
</organism>
<feature type="domain" description="GST N-terminal" evidence="1">
    <location>
        <begin position="1"/>
        <end position="75"/>
    </location>
</feature>
<evidence type="ECO:0000259" key="1">
    <source>
        <dbReference type="PROSITE" id="PS50404"/>
    </source>
</evidence>
<dbReference type="InterPro" id="IPR036282">
    <property type="entry name" value="Glutathione-S-Trfase_C_sf"/>
</dbReference>
<dbReference type="InterPro" id="IPR004045">
    <property type="entry name" value="Glutathione_S-Trfase_N"/>
</dbReference>